<comment type="caution">
    <text evidence="1">The sequence shown here is derived from an EMBL/GenBank/DDBJ whole genome shotgun (WGS) entry which is preliminary data.</text>
</comment>
<evidence type="ECO:0000313" key="1">
    <source>
        <dbReference type="EMBL" id="RDI42214.1"/>
    </source>
</evidence>
<dbReference type="EMBL" id="QQAY01000005">
    <property type="protein sequence ID" value="RDI42214.1"/>
    <property type="molecule type" value="Genomic_DNA"/>
</dbReference>
<dbReference type="Proteomes" id="UP000255326">
    <property type="component" value="Unassembled WGS sequence"/>
</dbReference>
<dbReference type="PANTHER" id="PTHR38460">
    <property type="entry name" value="TAUTOMERASE YOLI-RELATED"/>
    <property type="match status" value="1"/>
</dbReference>
<dbReference type="AlphaFoldDB" id="A0A370GIK7"/>
<organism evidence="1 2">
    <name type="scientific">Falsibacillus pallidus</name>
    <dbReference type="NCBI Taxonomy" id="493781"/>
    <lineage>
        <taxon>Bacteria</taxon>
        <taxon>Bacillati</taxon>
        <taxon>Bacillota</taxon>
        <taxon>Bacilli</taxon>
        <taxon>Bacillales</taxon>
        <taxon>Bacillaceae</taxon>
        <taxon>Falsibacillus</taxon>
    </lineage>
</organism>
<protein>
    <submittedName>
        <fullName evidence="1">Tautomerase-like protein</fullName>
    </submittedName>
</protein>
<accession>A0A370GIK7</accession>
<keyword evidence="2" id="KW-1185">Reference proteome</keyword>
<proteinExistence type="predicted"/>
<dbReference type="PANTHER" id="PTHR38460:SF1">
    <property type="entry name" value="TAUTOMERASE YOLI-RELATED"/>
    <property type="match status" value="1"/>
</dbReference>
<dbReference type="Pfam" id="PF14552">
    <property type="entry name" value="Tautomerase_2"/>
    <property type="match status" value="1"/>
</dbReference>
<dbReference type="SUPFAM" id="SSF55331">
    <property type="entry name" value="Tautomerase/MIF"/>
    <property type="match status" value="1"/>
</dbReference>
<name>A0A370GIK7_9BACI</name>
<sequence length="62" mass="6780">MVYIAITCGPGRTAEQKKGLYQAIAERVSVDLEIAMTDVFITMNETPAENWSFGDGLGQMIP</sequence>
<reference evidence="1 2" key="1">
    <citation type="submission" date="2018-07" db="EMBL/GenBank/DDBJ databases">
        <title>Genomic Encyclopedia of Type Strains, Phase IV (KMG-IV): sequencing the most valuable type-strain genomes for metagenomic binning, comparative biology and taxonomic classification.</title>
        <authorList>
            <person name="Goeker M."/>
        </authorList>
    </citation>
    <scope>NUCLEOTIDE SEQUENCE [LARGE SCALE GENOMIC DNA]</scope>
    <source>
        <strain evidence="1 2">DSM 25281</strain>
    </source>
</reference>
<evidence type="ECO:0000313" key="2">
    <source>
        <dbReference type="Proteomes" id="UP000255326"/>
    </source>
</evidence>
<dbReference type="Gene3D" id="3.30.429.10">
    <property type="entry name" value="Macrophage Migration Inhibitory Factor"/>
    <property type="match status" value="1"/>
</dbReference>
<dbReference type="InterPro" id="IPR014347">
    <property type="entry name" value="Tautomerase/MIF_sf"/>
</dbReference>
<gene>
    <name evidence="1" type="ORF">DFR59_10553</name>
</gene>
<dbReference type="InterPro" id="IPR037479">
    <property type="entry name" value="Tauto_MSAD"/>
</dbReference>